<dbReference type="EMBL" id="JANAKD010000509">
    <property type="protein sequence ID" value="KAJ3493226.1"/>
    <property type="molecule type" value="Genomic_DNA"/>
</dbReference>
<comment type="caution">
    <text evidence="1">The sequence shown here is derived from an EMBL/GenBank/DDBJ whole genome shotgun (WGS) entry which is preliminary data.</text>
</comment>
<keyword evidence="2" id="KW-1185">Reference proteome</keyword>
<reference evidence="1" key="1">
    <citation type="submission" date="2022-07" db="EMBL/GenBank/DDBJ databases">
        <title>Genome Sequence of Lecanicillium saksenae.</title>
        <authorList>
            <person name="Buettner E."/>
        </authorList>
    </citation>
    <scope>NUCLEOTIDE SEQUENCE</scope>
    <source>
        <strain evidence="1">VT-O1</strain>
    </source>
</reference>
<accession>A0ACC1QVD5</accession>
<proteinExistence type="predicted"/>
<protein>
    <submittedName>
        <fullName evidence="1">Uncharacterized protein</fullName>
    </submittedName>
</protein>
<evidence type="ECO:0000313" key="1">
    <source>
        <dbReference type="EMBL" id="KAJ3493226.1"/>
    </source>
</evidence>
<dbReference type="Proteomes" id="UP001148737">
    <property type="component" value="Unassembled WGS sequence"/>
</dbReference>
<sequence>MSRLLSGYGICSQLGFLSSEAPATAFANQYYAEWDSIAAQLPSLLKSQNLAAHIERLPLLSTSYLEHELQYRRAYVVLGFLIHGHVWGNSASGPCERVPPQLGEPFLEVCQELGVSPVLSYSGLVLWNWKVTGAPYANYGKFPDLPNLTSLVSFTGTRGEDAFYHVPVLVEAEGGPLIPLLLQAVAAVETNDIAFVRSALETTAKILNDMGAHLPKLYAVLDADMFYHQLRPFLPGGKGMEEKGLPRGIVFQKSDGSEVEVKCIGGSAAQSSLFPFLDHVLGVEHQEAQSRESVFKEMSSYMPGRHREFLDAVRKHPSLRSFVEKQDQDAAVRVAYNDCMTKLRLWRGKHIAVVSKYIVQPARAASAAATAASGSNLNDEFQSPAGEELQGTGGSSLIPFLKQARDETVGLPLDRK</sequence>
<organism evidence="1 2">
    <name type="scientific">Lecanicillium saksenae</name>
    <dbReference type="NCBI Taxonomy" id="468837"/>
    <lineage>
        <taxon>Eukaryota</taxon>
        <taxon>Fungi</taxon>
        <taxon>Dikarya</taxon>
        <taxon>Ascomycota</taxon>
        <taxon>Pezizomycotina</taxon>
        <taxon>Sordariomycetes</taxon>
        <taxon>Hypocreomycetidae</taxon>
        <taxon>Hypocreales</taxon>
        <taxon>Cordycipitaceae</taxon>
        <taxon>Lecanicillium</taxon>
    </lineage>
</organism>
<evidence type="ECO:0000313" key="2">
    <source>
        <dbReference type="Proteomes" id="UP001148737"/>
    </source>
</evidence>
<name>A0ACC1QVD5_9HYPO</name>
<gene>
    <name evidence="1" type="ORF">NLG97_g4861</name>
</gene>